<dbReference type="GO" id="GO:0016705">
    <property type="term" value="F:oxidoreductase activity, acting on paired donors, with incorporation or reduction of molecular oxygen"/>
    <property type="evidence" value="ECO:0007669"/>
    <property type="project" value="InterPro"/>
</dbReference>
<dbReference type="GO" id="GO:0005829">
    <property type="term" value="C:cytosol"/>
    <property type="evidence" value="ECO:0007669"/>
    <property type="project" value="TreeGrafter"/>
</dbReference>
<dbReference type="AlphaFoldDB" id="A0A382D245"/>
<evidence type="ECO:0000256" key="1">
    <source>
        <dbReference type="ARBA" id="ARBA00023002"/>
    </source>
</evidence>
<gene>
    <name evidence="4" type="ORF">METZ01_LOCUS184645</name>
</gene>
<dbReference type="InterPro" id="IPR050766">
    <property type="entry name" value="Bact_Lucif_Oxidored"/>
</dbReference>
<evidence type="ECO:0000313" key="4">
    <source>
        <dbReference type="EMBL" id="SVB31791.1"/>
    </source>
</evidence>
<dbReference type="InterPro" id="IPR011251">
    <property type="entry name" value="Luciferase-like_dom"/>
</dbReference>
<sequence>MIHSFSASYAGHVVDANLGFDGMAANDRWYSNDKLATVFDWSLDIAQHLDKLGYDEFWMAEHHFQPEGYECIPNLLMLSLYLSTQTKRLKFGCGFNIAPMWHPLRLAEDFATADILTKGRVIFGVGRGYHTREVETFGSPMLDGDANRELFEEQVEVMLMAFKEESFSYHGKHYQIPAKVPYRGYELEKLSLVPRPIHQPVEVWQPLVSGNPRGINFMAKMGIKPIISNNSDPVLADRMKLYQDAVKAHGKDIELGEDVAIGYRFFIAETQEKAMEMARPYYEEAMKFAAPLGLTPLTPEQIGAVADPAHSRGVALPSLEQAVAGHGWLCGPAEMIVEHLQSVQEKFPGVERVNLGAVMGMPREVFKDQLSKFAEEVMPSFSKPA</sequence>
<dbReference type="SUPFAM" id="SSF51679">
    <property type="entry name" value="Bacterial luciferase-like"/>
    <property type="match status" value="1"/>
</dbReference>
<keyword evidence="1" id="KW-0560">Oxidoreductase</keyword>
<dbReference type="EMBL" id="UINC01036987">
    <property type="protein sequence ID" value="SVB31791.1"/>
    <property type="molecule type" value="Genomic_DNA"/>
</dbReference>
<dbReference type="GO" id="GO:0004497">
    <property type="term" value="F:monooxygenase activity"/>
    <property type="evidence" value="ECO:0007669"/>
    <property type="project" value="UniProtKB-KW"/>
</dbReference>
<organism evidence="4">
    <name type="scientific">marine metagenome</name>
    <dbReference type="NCBI Taxonomy" id="408172"/>
    <lineage>
        <taxon>unclassified sequences</taxon>
        <taxon>metagenomes</taxon>
        <taxon>ecological metagenomes</taxon>
    </lineage>
</organism>
<keyword evidence="2" id="KW-0503">Monooxygenase</keyword>
<evidence type="ECO:0000259" key="3">
    <source>
        <dbReference type="Pfam" id="PF00296"/>
    </source>
</evidence>
<dbReference type="InterPro" id="IPR036661">
    <property type="entry name" value="Luciferase-like_sf"/>
</dbReference>
<feature type="domain" description="Luciferase-like" evidence="3">
    <location>
        <begin position="39"/>
        <end position="345"/>
    </location>
</feature>
<dbReference type="Gene3D" id="3.20.20.30">
    <property type="entry name" value="Luciferase-like domain"/>
    <property type="match status" value="1"/>
</dbReference>
<evidence type="ECO:0000256" key="2">
    <source>
        <dbReference type="ARBA" id="ARBA00023033"/>
    </source>
</evidence>
<protein>
    <recommendedName>
        <fullName evidence="3">Luciferase-like domain-containing protein</fullName>
    </recommendedName>
</protein>
<reference evidence="4" key="1">
    <citation type="submission" date="2018-05" db="EMBL/GenBank/DDBJ databases">
        <authorList>
            <person name="Lanie J.A."/>
            <person name="Ng W.-L."/>
            <person name="Kazmierczak K.M."/>
            <person name="Andrzejewski T.M."/>
            <person name="Davidsen T.M."/>
            <person name="Wayne K.J."/>
            <person name="Tettelin H."/>
            <person name="Glass J.I."/>
            <person name="Rusch D."/>
            <person name="Podicherti R."/>
            <person name="Tsui H.-C.T."/>
            <person name="Winkler M.E."/>
        </authorList>
    </citation>
    <scope>NUCLEOTIDE SEQUENCE</scope>
</reference>
<accession>A0A382D245</accession>
<dbReference type="Pfam" id="PF00296">
    <property type="entry name" value="Bac_luciferase"/>
    <property type="match status" value="1"/>
</dbReference>
<proteinExistence type="predicted"/>
<dbReference type="PANTHER" id="PTHR30137">
    <property type="entry name" value="LUCIFERASE-LIKE MONOOXYGENASE"/>
    <property type="match status" value="1"/>
</dbReference>
<dbReference type="PANTHER" id="PTHR30137:SF8">
    <property type="entry name" value="BLR5498 PROTEIN"/>
    <property type="match status" value="1"/>
</dbReference>
<name>A0A382D245_9ZZZZ</name>